<dbReference type="InterPro" id="IPR025961">
    <property type="entry name" value="Metal_resist"/>
</dbReference>
<feature type="compositionally biased region" description="Basic and acidic residues" evidence="1">
    <location>
        <begin position="188"/>
        <end position="197"/>
    </location>
</feature>
<evidence type="ECO:0000256" key="2">
    <source>
        <dbReference type="SAM" id="SignalP"/>
    </source>
</evidence>
<comment type="caution">
    <text evidence="3">The sequence shown here is derived from an EMBL/GenBank/DDBJ whole genome shotgun (WGS) entry which is preliminary data.</text>
</comment>
<keyword evidence="4" id="KW-1185">Reference proteome</keyword>
<feature type="chain" id="PRO_5046807380" description="Periplasmic heavy metal sensor" evidence="2">
    <location>
        <begin position="36"/>
        <end position="197"/>
    </location>
</feature>
<proteinExistence type="predicted"/>
<evidence type="ECO:0008006" key="5">
    <source>
        <dbReference type="Google" id="ProtNLM"/>
    </source>
</evidence>
<name>A0ABP9QTV5_9RHOO</name>
<dbReference type="EMBL" id="BAABLD010000008">
    <property type="protein sequence ID" value="GAA5167242.1"/>
    <property type="molecule type" value="Genomic_DNA"/>
</dbReference>
<dbReference type="Gene3D" id="1.20.120.1490">
    <property type="match status" value="1"/>
</dbReference>
<dbReference type="Pfam" id="PF13801">
    <property type="entry name" value="Metal_resist"/>
    <property type="match status" value="1"/>
</dbReference>
<gene>
    <name evidence="3" type="ORF">GCM10025770_25580</name>
</gene>
<dbReference type="RefSeq" id="WP_345533374.1">
    <property type="nucleotide sequence ID" value="NZ_BAABLD010000008.1"/>
</dbReference>
<sequence length="197" mass="21481">MNHQTTSTTLKGRAATPLCSFLLGALLLGSVNAQAAQRPLPPHGKPAPAHAMLPPPPMFMPESMSPGLPPELMRLQLSAEQEDRIFTLLHEQAPLRRQREKALHALRQEMMQLGRADTLDATRLRKLADEAAMQQAELDVLRVGTAVRVRALLSAEQRKALDEALVPPPMPAAPHAHEPAGRACQPPRGERAGLPRE</sequence>
<accession>A0ABP9QTV5</accession>
<evidence type="ECO:0000256" key="1">
    <source>
        <dbReference type="SAM" id="MobiDB-lite"/>
    </source>
</evidence>
<feature type="region of interest" description="Disordered" evidence="1">
    <location>
        <begin position="165"/>
        <end position="197"/>
    </location>
</feature>
<dbReference type="Proteomes" id="UP001500547">
    <property type="component" value="Unassembled WGS sequence"/>
</dbReference>
<keyword evidence="2" id="KW-0732">Signal</keyword>
<organism evidence="3 4">
    <name type="scientific">Viridibacterium curvum</name>
    <dbReference type="NCBI Taxonomy" id="1101404"/>
    <lineage>
        <taxon>Bacteria</taxon>
        <taxon>Pseudomonadati</taxon>
        <taxon>Pseudomonadota</taxon>
        <taxon>Betaproteobacteria</taxon>
        <taxon>Rhodocyclales</taxon>
        <taxon>Rhodocyclaceae</taxon>
        <taxon>Viridibacterium</taxon>
    </lineage>
</organism>
<evidence type="ECO:0000313" key="3">
    <source>
        <dbReference type="EMBL" id="GAA5167242.1"/>
    </source>
</evidence>
<protein>
    <recommendedName>
        <fullName evidence="5">Periplasmic heavy metal sensor</fullName>
    </recommendedName>
</protein>
<reference evidence="4" key="1">
    <citation type="journal article" date="2019" name="Int. J. Syst. Evol. Microbiol.">
        <title>The Global Catalogue of Microorganisms (GCM) 10K type strain sequencing project: providing services to taxonomists for standard genome sequencing and annotation.</title>
        <authorList>
            <consortium name="The Broad Institute Genomics Platform"/>
            <consortium name="The Broad Institute Genome Sequencing Center for Infectious Disease"/>
            <person name="Wu L."/>
            <person name="Ma J."/>
        </authorList>
    </citation>
    <scope>NUCLEOTIDE SEQUENCE [LARGE SCALE GENOMIC DNA]</scope>
    <source>
        <strain evidence="4">JCM 18715</strain>
    </source>
</reference>
<evidence type="ECO:0000313" key="4">
    <source>
        <dbReference type="Proteomes" id="UP001500547"/>
    </source>
</evidence>
<feature type="signal peptide" evidence="2">
    <location>
        <begin position="1"/>
        <end position="35"/>
    </location>
</feature>